<proteinExistence type="predicted"/>
<dbReference type="Proteomes" id="UP001412067">
    <property type="component" value="Unassembled WGS sequence"/>
</dbReference>
<keyword evidence="2" id="KW-1185">Reference proteome</keyword>
<accession>A0ABR2MXH4</accession>
<evidence type="ECO:0000313" key="1">
    <source>
        <dbReference type="EMBL" id="KAK8968923.1"/>
    </source>
</evidence>
<reference evidence="1 2" key="1">
    <citation type="journal article" date="2022" name="Nat. Plants">
        <title>Genomes of leafy and leafless Platanthera orchids illuminate the evolution of mycoheterotrophy.</title>
        <authorList>
            <person name="Li M.H."/>
            <person name="Liu K.W."/>
            <person name="Li Z."/>
            <person name="Lu H.C."/>
            <person name="Ye Q.L."/>
            <person name="Zhang D."/>
            <person name="Wang J.Y."/>
            <person name="Li Y.F."/>
            <person name="Zhong Z.M."/>
            <person name="Liu X."/>
            <person name="Yu X."/>
            <person name="Liu D.K."/>
            <person name="Tu X.D."/>
            <person name="Liu B."/>
            <person name="Hao Y."/>
            <person name="Liao X.Y."/>
            <person name="Jiang Y.T."/>
            <person name="Sun W.H."/>
            <person name="Chen J."/>
            <person name="Chen Y.Q."/>
            <person name="Ai Y."/>
            <person name="Zhai J.W."/>
            <person name="Wu S.S."/>
            <person name="Zhou Z."/>
            <person name="Hsiao Y.Y."/>
            <person name="Wu W.L."/>
            <person name="Chen Y.Y."/>
            <person name="Lin Y.F."/>
            <person name="Hsu J.L."/>
            <person name="Li C.Y."/>
            <person name="Wang Z.W."/>
            <person name="Zhao X."/>
            <person name="Zhong W.Y."/>
            <person name="Ma X.K."/>
            <person name="Ma L."/>
            <person name="Huang J."/>
            <person name="Chen G.Z."/>
            <person name="Huang M.Z."/>
            <person name="Huang L."/>
            <person name="Peng D.H."/>
            <person name="Luo Y.B."/>
            <person name="Zou S.Q."/>
            <person name="Chen S.P."/>
            <person name="Lan S."/>
            <person name="Tsai W.C."/>
            <person name="Van de Peer Y."/>
            <person name="Liu Z.J."/>
        </authorList>
    </citation>
    <scope>NUCLEOTIDE SEQUENCE [LARGE SCALE GENOMIC DNA]</scope>
    <source>
        <strain evidence="1">Lor288</strain>
    </source>
</reference>
<sequence length="183" mass="20409">MAFRLCKDCMGRNWFPNVDTIHSLLRGLQNISKDKNSAEIFKLVRKRKPSYSTRCERIGPSFPGMVFLAALEYGIHRDFGVGRVVSLNLSLVKARLRLQAQPAAPQHGCGRRCASGYVRKEEKNPKNEVGPAFLKAVFKRAPSTGNATHTKKFSLHRSAANLLPHCSTESNLSSKQLLRSFAP</sequence>
<dbReference type="EMBL" id="JBBWWR010000003">
    <property type="protein sequence ID" value="KAK8968923.1"/>
    <property type="molecule type" value="Genomic_DNA"/>
</dbReference>
<evidence type="ECO:0000313" key="2">
    <source>
        <dbReference type="Proteomes" id="UP001412067"/>
    </source>
</evidence>
<name>A0ABR2MXH4_9ASPA</name>
<organism evidence="1 2">
    <name type="scientific">Platanthera guangdongensis</name>
    <dbReference type="NCBI Taxonomy" id="2320717"/>
    <lineage>
        <taxon>Eukaryota</taxon>
        <taxon>Viridiplantae</taxon>
        <taxon>Streptophyta</taxon>
        <taxon>Embryophyta</taxon>
        <taxon>Tracheophyta</taxon>
        <taxon>Spermatophyta</taxon>
        <taxon>Magnoliopsida</taxon>
        <taxon>Liliopsida</taxon>
        <taxon>Asparagales</taxon>
        <taxon>Orchidaceae</taxon>
        <taxon>Orchidoideae</taxon>
        <taxon>Orchideae</taxon>
        <taxon>Orchidinae</taxon>
        <taxon>Platanthera</taxon>
    </lineage>
</organism>
<gene>
    <name evidence="1" type="ORF">KSP40_PGU003884</name>
</gene>
<comment type="caution">
    <text evidence="1">The sequence shown here is derived from an EMBL/GenBank/DDBJ whole genome shotgun (WGS) entry which is preliminary data.</text>
</comment>
<protein>
    <submittedName>
        <fullName evidence="1">Uncharacterized protein</fullName>
    </submittedName>
</protein>